<evidence type="ECO:0000256" key="3">
    <source>
        <dbReference type="ARBA" id="ARBA00023163"/>
    </source>
</evidence>
<dbReference type="GO" id="GO:0000976">
    <property type="term" value="F:transcription cis-regulatory region binding"/>
    <property type="evidence" value="ECO:0007669"/>
    <property type="project" value="TreeGrafter"/>
</dbReference>
<dbReference type="OrthoDB" id="8535430at2"/>
<feature type="DNA-binding region" description="H-T-H motif" evidence="4">
    <location>
        <begin position="42"/>
        <end position="61"/>
    </location>
</feature>
<name>F5ZB83_ALTNA</name>
<evidence type="ECO:0000259" key="5">
    <source>
        <dbReference type="PROSITE" id="PS50977"/>
    </source>
</evidence>
<sequence length="217" mass="23718">MTIANEQENVAQALGKTLGAKALTVLQAARKVFLAHGFSNATTDMIQREAGVSKSTVYAHFANKETLFSAVVQTECFSTSTSMRTIRYKPGQLRDVLHEVANVYLNVVLSKSGAALARMVIAEVERFPNLGKIFYESGPRASIKVVANIMGSANEAGDLELGSLTSEEAARIFIGSVRSELQLYYLTHPDDMPTKAQKEQWVTFIVDTFTRAYGKSA</sequence>
<dbReference type="InterPro" id="IPR039536">
    <property type="entry name" value="TetR_C_Proteobacteria"/>
</dbReference>
<dbReference type="KEGG" id="alt:ambt_05685"/>
<dbReference type="SUPFAM" id="SSF46689">
    <property type="entry name" value="Homeodomain-like"/>
    <property type="match status" value="1"/>
</dbReference>
<dbReference type="Pfam" id="PF00440">
    <property type="entry name" value="TetR_N"/>
    <property type="match status" value="1"/>
</dbReference>
<dbReference type="FunFam" id="1.10.10.60:FF:000141">
    <property type="entry name" value="TetR family transcriptional regulator"/>
    <property type="match status" value="1"/>
</dbReference>
<keyword evidence="3" id="KW-0804">Transcription</keyword>
<dbReference type="RefSeq" id="WP_013783616.1">
    <property type="nucleotide sequence ID" value="NC_015554.1"/>
</dbReference>
<dbReference type="Gene3D" id="1.10.10.60">
    <property type="entry name" value="Homeodomain-like"/>
    <property type="match status" value="1"/>
</dbReference>
<accession>F5ZB83</accession>
<dbReference type="SUPFAM" id="SSF48498">
    <property type="entry name" value="Tetracyclin repressor-like, C-terminal domain"/>
    <property type="match status" value="1"/>
</dbReference>
<evidence type="ECO:0000256" key="4">
    <source>
        <dbReference type="PROSITE-ProRule" id="PRU00335"/>
    </source>
</evidence>
<evidence type="ECO:0000256" key="1">
    <source>
        <dbReference type="ARBA" id="ARBA00023015"/>
    </source>
</evidence>
<dbReference type="HOGENOM" id="CLU_069356_27_0_6"/>
<dbReference type="EMBL" id="CP002339">
    <property type="protein sequence ID" value="AEF02676.1"/>
    <property type="molecule type" value="Genomic_DNA"/>
</dbReference>
<proteinExistence type="predicted"/>
<gene>
    <name evidence="6" type="ordered locus">ambt_05685</name>
</gene>
<dbReference type="InterPro" id="IPR036271">
    <property type="entry name" value="Tet_transcr_reg_TetR-rel_C_sf"/>
</dbReference>
<dbReference type="InterPro" id="IPR009057">
    <property type="entry name" value="Homeodomain-like_sf"/>
</dbReference>
<evidence type="ECO:0000313" key="7">
    <source>
        <dbReference type="Proteomes" id="UP000000683"/>
    </source>
</evidence>
<keyword evidence="7" id="KW-1185">Reference proteome</keyword>
<dbReference type="InterPro" id="IPR050109">
    <property type="entry name" value="HTH-type_TetR-like_transc_reg"/>
</dbReference>
<organism evidence="6 7">
    <name type="scientific">Alteromonas naphthalenivorans</name>
    <dbReference type="NCBI Taxonomy" id="715451"/>
    <lineage>
        <taxon>Bacteria</taxon>
        <taxon>Pseudomonadati</taxon>
        <taxon>Pseudomonadota</taxon>
        <taxon>Gammaproteobacteria</taxon>
        <taxon>Alteromonadales</taxon>
        <taxon>Alteromonadaceae</taxon>
        <taxon>Alteromonas/Salinimonas group</taxon>
        <taxon>Alteromonas</taxon>
    </lineage>
</organism>
<dbReference type="PROSITE" id="PS50977">
    <property type="entry name" value="HTH_TETR_2"/>
    <property type="match status" value="1"/>
</dbReference>
<dbReference type="GO" id="GO:0003700">
    <property type="term" value="F:DNA-binding transcription factor activity"/>
    <property type="evidence" value="ECO:0007669"/>
    <property type="project" value="TreeGrafter"/>
</dbReference>
<keyword evidence="1" id="KW-0805">Transcription regulation</keyword>
<dbReference type="Proteomes" id="UP000000683">
    <property type="component" value="Chromosome"/>
</dbReference>
<dbReference type="Pfam" id="PF14246">
    <property type="entry name" value="TetR_C_7"/>
    <property type="match status" value="1"/>
</dbReference>
<dbReference type="AlphaFoldDB" id="F5ZB83"/>
<dbReference type="PANTHER" id="PTHR30055">
    <property type="entry name" value="HTH-TYPE TRANSCRIPTIONAL REGULATOR RUTR"/>
    <property type="match status" value="1"/>
</dbReference>
<keyword evidence="2 4" id="KW-0238">DNA-binding</keyword>
<evidence type="ECO:0000313" key="6">
    <source>
        <dbReference type="EMBL" id="AEF02676.1"/>
    </source>
</evidence>
<evidence type="ECO:0000256" key="2">
    <source>
        <dbReference type="ARBA" id="ARBA00023125"/>
    </source>
</evidence>
<dbReference type="PRINTS" id="PR00455">
    <property type="entry name" value="HTHTETR"/>
</dbReference>
<dbReference type="Gene3D" id="1.10.357.10">
    <property type="entry name" value="Tetracycline Repressor, domain 2"/>
    <property type="match status" value="1"/>
</dbReference>
<dbReference type="InterPro" id="IPR001647">
    <property type="entry name" value="HTH_TetR"/>
</dbReference>
<protein>
    <submittedName>
        <fullName evidence="6">TetR family transcriptional regulator</fullName>
    </submittedName>
</protein>
<feature type="domain" description="HTH tetR-type" evidence="5">
    <location>
        <begin position="19"/>
        <end position="79"/>
    </location>
</feature>
<dbReference type="PANTHER" id="PTHR30055:SF146">
    <property type="entry name" value="HTH-TYPE TRANSCRIPTIONAL DUAL REGULATOR CECR"/>
    <property type="match status" value="1"/>
</dbReference>
<dbReference type="eggNOG" id="COG1309">
    <property type="taxonomic scope" value="Bacteria"/>
</dbReference>
<reference evidence="6 7" key="1">
    <citation type="journal article" date="2011" name="J. Bacteriol.">
        <title>Complete genome sequence of the polycyclic aromatic hydrocarbon-degrading bacterium Alteromonas sp. strain SN2.</title>
        <authorList>
            <person name="Jin H.M."/>
            <person name="Jeong H."/>
            <person name="Moon E.J."/>
            <person name="Math R.K."/>
            <person name="Lee K."/>
            <person name="Kim H.J."/>
            <person name="Jeon C.O."/>
            <person name="Oh T.K."/>
            <person name="Kim J.F."/>
        </authorList>
    </citation>
    <scope>NUCLEOTIDE SEQUENCE [LARGE SCALE GENOMIC DNA]</scope>
    <source>
        <strain evidence="7">JCM 17741 / KACC 18427 / KCTC 11700BP / SN2</strain>
    </source>
</reference>